<dbReference type="InterPro" id="IPR000489">
    <property type="entry name" value="Pterin-binding_dom"/>
</dbReference>
<protein>
    <recommendedName>
        <fullName evidence="6 12">Dihydropteroate synthase</fullName>
        <shortName evidence="12">DHPS</shortName>
        <ecNumber evidence="5 12">2.5.1.15</ecNumber>
    </recommendedName>
    <alternativeName>
        <fullName evidence="11 12">Dihydropteroate pyrophosphorylase</fullName>
    </alternativeName>
</protein>
<evidence type="ECO:0000256" key="4">
    <source>
        <dbReference type="ARBA" id="ARBA00009503"/>
    </source>
</evidence>
<proteinExistence type="inferred from homology"/>
<reference evidence="15" key="1">
    <citation type="submission" date="2016-10" db="EMBL/GenBank/DDBJ databases">
        <authorList>
            <person name="Varghese N."/>
            <person name="Submissions S."/>
        </authorList>
    </citation>
    <scope>NUCLEOTIDE SEQUENCE [LARGE SCALE GENOMIC DNA]</scope>
    <source>
        <strain evidence="15">DSM 16471</strain>
    </source>
</reference>
<dbReference type="InterPro" id="IPR011005">
    <property type="entry name" value="Dihydropteroate_synth-like_sf"/>
</dbReference>
<keyword evidence="15" id="KW-1185">Reference proteome</keyword>
<keyword evidence="9 12" id="KW-0460">Magnesium</keyword>
<evidence type="ECO:0000256" key="6">
    <source>
        <dbReference type="ARBA" id="ARBA00016919"/>
    </source>
</evidence>
<comment type="pathway">
    <text evidence="3 12">Cofactor biosynthesis; tetrahydrofolate biosynthesis; 7,8-dihydrofolate from 2-amino-4-hydroxy-6-hydroxymethyl-7,8-dihydropteridine diphosphate and 4-aminobenzoate: step 1/2.</text>
</comment>
<keyword evidence="8 12" id="KW-0479">Metal-binding</keyword>
<comment type="catalytic activity">
    <reaction evidence="1">
        <text>(7,8-dihydropterin-6-yl)methyl diphosphate + 4-aminobenzoate = 7,8-dihydropteroate + diphosphate</text>
        <dbReference type="Rhea" id="RHEA:19949"/>
        <dbReference type="ChEBI" id="CHEBI:17836"/>
        <dbReference type="ChEBI" id="CHEBI:17839"/>
        <dbReference type="ChEBI" id="CHEBI:33019"/>
        <dbReference type="ChEBI" id="CHEBI:72950"/>
        <dbReference type="EC" id="2.5.1.15"/>
    </reaction>
</comment>
<feature type="domain" description="Pterin-binding" evidence="13">
    <location>
        <begin position="15"/>
        <end position="267"/>
    </location>
</feature>
<dbReference type="PANTHER" id="PTHR20941">
    <property type="entry name" value="FOLATE SYNTHESIS PROTEINS"/>
    <property type="match status" value="1"/>
</dbReference>
<dbReference type="SUPFAM" id="SSF51717">
    <property type="entry name" value="Dihydropteroate synthetase-like"/>
    <property type="match status" value="1"/>
</dbReference>
<comment type="similarity">
    <text evidence="4 12">Belongs to the DHPS family.</text>
</comment>
<sequence length="274" mass="30547">MTINCNGKLISLDQPKVMGILNVTPDSFFDGGKYKDESSILSQVEKMINEGATFIDIGAYSTRPGGLEIDITTELNRITPIVKLILKEFPNTILSIDTFRSSVAKECIQLGAAIINDISAGLQDKQMLNTVAKMNVPYIMMHMKGTPQNMQQKTDYDDMLKEILLFFSERLSLAKSLGIKDIIIDPGFGFAKNVDQNYELLRQLQMMNFIEHPLLVGISRKSMIYKTLNTTAGQALNGTTALHMVCLQKGAKILRVHDVKEAMECVKLHDQLNA</sequence>
<dbReference type="UniPathway" id="UPA00077">
    <property type="reaction ID" value="UER00156"/>
</dbReference>
<evidence type="ECO:0000256" key="3">
    <source>
        <dbReference type="ARBA" id="ARBA00004763"/>
    </source>
</evidence>
<evidence type="ECO:0000256" key="8">
    <source>
        <dbReference type="ARBA" id="ARBA00022723"/>
    </source>
</evidence>
<name>A0A1H7NJT9_9FLAO</name>
<evidence type="ECO:0000256" key="7">
    <source>
        <dbReference type="ARBA" id="ARBA00022679"/>
    </source>
</evidence>
<dbReference type="PROSITE" id="PS00792">
    <property type="entry name" value="DHPS_1"/>
    <property type="match status" value="1"/>
</dbReference>
<evidence type="ECO:0000256" key="12">
    <source>
        <dbReference type="RuleBase" id="RU361205"/>
    </source>
</evidence>
<evidence type="ECO:0000256" key="9">
    <source>
        <dbReference type="ARBA" id="ARBA00022842"/>
    </source>
</evidence>
<dbReference type="InterPro" id="IPR006390">
    <property type="entry name" value="DHP_synth_dom"/>
</dbReference>
<evidence type="ECO:0000259" key="13">
    <source>
        <dbReference type="PROSITE" id="PS50972"/>
    </source>
</evidence>
<dbReference type="NCBIfam" id="TIGR01496">
    <property type="entry name" value="DHPS"/>
    <property type="match status" value="1"/>
</dbReference>
<comment type="function">
    <text evidence="12">Catalyzes the condensation of para-aminobenzoate (pABA) with 6-hydroxymethyl-7,8-dihydropterin diphosphate (DHPt-PP) to form 7,8-dihydropteroate (H2Pte), the immediate precursor of folate derivatives.</text>
</comment>
<dbReference type="CDD" id="cd00739">
    <property type="entry name" value="DHPS"/>
    <property type="match status" value="1"/>
</dbReference>
<dbReference type="InterPro" id="IPR045031">
    <property type="entry name" value="DHP_synth-like"/>
</dbReference>
<dbReference type="Proteomes" id="UP000198990">
    <property type="component" value="Unassembled WGS sequence"/>
</dbReference>
<dbReference type="OrthoDB" id="9811744at2"/>
<dbReference type="GO" id="GO:0005829">
    <property type="term" value="C:cytosol"/>
    <property type="evidence" value="ECO:0007669"/>
    <property type="project" value="TreeGrafter"/>
</dbReference>
<dbReference type="GO" id="GO:0046654">
    <property type="term" value="P:tetrahydrofolate biosynthetic process"/>
    <property type="evidence" value="ECO:0007669"/>
    <property type="project" value="UniProtKB-UniPathway"/>
</dbReference>
<dbReference type="GO" id="GO:0004156">
    <property type="term" value="F:dihydropteroate synthase activity"/>
    <property type="evidence" value="ECO:0007669"/>
    <property type="project" value="UniProtKB-EC"/>
</dbReference>
<dbReference type="GO" id="GO:0046656">
    <property type="term" value="P:folic acid biosynthetic process"/>
    <property type="evidence" value="ECO:0007669"/>
    <property type="project" value="UniProtKB-KW"/>
</dbReference>
<dbReference type="Gene3D" id="3.20.20.20">
    <property type="entry name" value="Dihydropteroate synthase-like"/>
    <property type="match status" value="1"/>
</dbReference>
<dbReference type="Pfam" id="PF00809">
    <property type="entry name" value="Pterin_bind"/>
    <property type="match status" value="1"/>
</dbReference>
<dbReference type="PROSITE" id="PS50972">
    <property type="entry name" value="PTERIN_BINDING"/>
    <property type="match status" value="1"/>
</dbReference>
<organism evidence="14 15">
    <name type="scientific">Maribacter orientalis</name>
    <dbReference type="NCBI Taxonomy" id="228957"/>
    <lineage>
        <taxon>Bacteria</taxon>
        <taxon>Pseudomonadati</taxon>
        <taxon>Bacteroidota</taxon>
        <taxon>Flavobacteriia</taxon>
        <taxon>Flavobacteriales</taxon>
        <taxon>Flavobacteriaceae</taxon>
        <taxon>Maribacter</taxon>
    </lineage>
</organism>
<evidence type="ECO:0000313" key="15">
    <source>
        <dbReference type="Proteomes" id="UP000198990"/>
    </source>
</evidence>
<keyword evidence="10 12" id="KW-0289">Folate biosynthesis</keyword>
<dbReference type="AlphaFoldDB" id="A0A1H7NJT9"/>
<dbReference type="PANTHER" id="PTHR20941:SF1">
    <property type="entry name" value="FOLIC ACID SYNTHESIS PROTEIN FOL1"/>
    <property type="match status" value="1"/>
</dbReference>
<keyword evidence="7 12" id="KW-0808">Transferase</keyword>
<dbReference type="FunFam" id="3.20.20.20:FF:000006">
    <property type="entry name" value="Dihydropteroate synthase"/>
    <property type="match status" value="1"/>
</dbReference>
<gene>
    <name evidence="14" type="ORF">SAMN04488008_103209</name>
</gene>
<dbReference type="GO" id="GO:0046872">
    <property type="term" value="F:metal ion binding"/>
    <property type="evidence" value="ECO:0007669"/>
    <property type="project" value="UniProtKB-KW"/>
</dbReference>
<dbReference type="STRING" id="228957.SAMN04488008_103209"/>
<dbReference type="EC" id="2.5.1.15" evidence="5 12"/>
<evidence type="ECO:0000256" key="2">
    <source>
        <dbReference type="ARBA" id="ARBA00001946"/>
    </source>
</evidence>
<evidence type="ECO:0000256" key="1">
    <source>
        <dbReference type="ARBA" id="ARBA00000012"/>
    </source>
</evidence>
<comment type="cofactor">
    <cofactor evidence="2 12">
        <name>Mg(2+)</name>
        <dbReference type="ChEBI" id="CHEBI:18420"/>
    </cofactor>
</comment>
<dbReference type="EMBL" id="FNZN01000003">
    <property type="protein sequence ID" value="SEL23746.1"/>
    <property type="molecule type" value="Genomic_DNA"/>
</dbReference>
<evidence type="ECO:0000256" key="5">
    <source>
        <dbReference type="ARBA" id="ARBA00012458"/>
    </source>
</evidence>
<evidence type="ECO:0000313" key="14">
    <source>
        <dbReference type="EMBL" id="SEL23746.1"/>
    </source>
</evidence>
<dbReference type="RefSeq" id="WP_091622391.1">
    <property type="nucleotide sequence ID" value="NZ_FNZN01000003.1"/>
</dbReference>
<evidence type="ECO:0000256" key="11">
    <source>
        <dbReference type="ARBA" id="ARBA00030193"/>
    </source>
</evidence>
<accession>A0A1H7NJT9</accession>
<evidence type="ECO:0000256" key="10">
    <source>
        <dbReference type="ARBA" id="ARBA00022909"/>
    </source>
</evidence>